<dbReference type="EMBL" id="JAVREN010000020">
    <property type="protein sequence ID" value="MDT0308274.1"/>
    <property type="molecule type" value="Genomic_DNA"/>
</dbReference>
<accession>A0ABU2L9P1</accession>
<evidence type="ECO:0000313" key="1">
    <source>
        <dbReference type="EMBL" id="MDT0308274.1"/>
    </source>
</evidence>
<evidence type="ECO:0000313" key="2">
    <source>
        <dbReference type="Proteomes" id="UP001183388"/>
    </source>
</evidence>
<reference evidence="2" key="1">
    <citation type="submission" date="2023-07" db="EMBL/GenBank/DDBJ databases">
        <title>30 novel species of actinomycetes from the DSMZ collection.</title>
        <authorList>
            <person name="Nouioui I."/>
        </authorList>
    </citation>
    <scope>NUCLEOTIDE SEQUENCE [LARGE SCALE GENOMIC DNA]</scope>
    <source>
        <strain evidence="2">DSM 44917</strain>
    </source>
</reference>
<dbReference type="Proteomes" id="UP001183388">
    <property type="component" value="Unassembled WGS sequence"/>
</dbReference>
<sequence>MSPGVSVAVTVDAKSVRRGDQLLVGGQAFTVIDILGQPRGGKRLDLGNGVQLVIQPHTVLYALRTHNPRPRRA</sequence>
<comment type="caution">
    <text evidence="1">The sequence shown here is derived from an EMBL/GenBank/DDBJ whole genome shotgun (WGS) entry which is preliminary data.</text>
</comment>
<gene>
    <name evidence="1" type="ORF">RM780_15075</name>
</gene>
<name>A0ABU2L9P1_9ACTN</name>
<proteinExistence type="predicted"/>
<dbReference type="RefSeq" id="WP_311631224.1">
    <property type="nucleotide sequence ID" value="NZ_JAVREN010000020.1"/>
</dbReference>
<organism evidence="1 2">
    <name type="scientific">Streptomyces boetiae</name>
    <dbReference type="NCBI Taxonomy" id="3075541"/>
    <lineage>
        <taxon>Bacteria</taxon>
        <taxon>Bacillati</taxon>
        <taxon>Actinomycetota</taxon>
        <taxon>Actinomycetes</taxon>
        <taxon>Kitasatosporales</taxon>
        <taxon>Streptomycetaceae</taxon>
        <taxon>Streptomyces</taxon>
    </lineage>
</organism>
<keyword evidence="2" id="KW-1185">Reference proteome</keyword>
<protein>
    <submittedName>
        <fullName evidence="1">Uncharacterized protein</fullName>
    </submittedName>
</protein>